<keyword evidence="2" id="KW-0472">Membrane</keyword>
<name>A0AAW8RQH6_ENTFC</name>
<dbReference type="GO" id="GO:0003677">
    <property type="term" value="F:DNA binding"/>
    <property type="evidence" value="ECO:0007669"/>
    <property type="project" value="InterPro"/>
</dbReference>
<reference evidence="4" key="1">
    <citation type="submission" date="2023-03" db="EMBL/GenBank/DDBJ databases">
        <authorList>
            <person name="Shen W."/>
            <person name="Cai J."/>
        </authorList>
    </citation>
    <scope>NUCLEOTIDE SEQUENCE</scope>
    <source>
        <strain evidence="4">B1010-2</strain>
    </source>
</reference>
<dbReference type="Proteomes" id="UP001260956">
    <property type="component" value="Unassembled WGS sequence"/>
</dbReference>
<evidence type="ECO:0000259" key="3">
    <source>
        <dbReference type="PROSITE" id="PS50901"/>
    </source>
</evidence>
<evidence type="ECO:0000313" key="4">
    <source>
        <dbReference type="EMBL" id="MDT2371326.1"/>
    </source>
</evidence>
<dbReference type="InterPro" id="IPR027417">
    <property type="entry name" value="P-loop_NTPase"/>
</dbReference>
<feature type="binding site" evidence="1">
    <location>
        <begin position="166"/>
        <end position="173"/>
    </location>
    <ligand>
        <name>ATP</name>
        <dbReference type="ChEBI" id="CHEBI:30616"/>
    </ligand>
</feature>
<keyword evidence="1" id="KW-0067">ATP-binding</keyword>
<dbReference type="Pfam" id="PF01580">
    <property type="entry name" value="FtsK_SpoIIIE"/>
    <property type="match status" value="1"/>
</dbReference>
<dbReference type="InterPro" id="IPR002543">
    <property type="entry name" value="FtsK_dom"/>
</dbReference>
<gene>
    <name evidence="4" type="ORF">P6Z85_14545</name>
</gene>
<dbReference type="GO" id="GO:0005524">
    <property type="term" value="F:ATP binding"/>
    <property type="evidence" value="ECO:0007669"/>
    <property type="project" value="UniProtKB-UniRule"/>
</dbReference>
<dbReference type="EMBL" id="JARPTX010000117">
    <property type="protein sequence ID" value="MDT2371326.1"/>
    <property type="molecule type" value="Genomic_DNA"/>
</dbReference>
<keyword evidence="2" id="KW-0812">Transmembrane</keyword>
<keyword evidence="2" id="KW-1133">Transmembrane helix</keyword>
<dbReference type="PROSITE" id="PS50901">
    <property type="entry name" value="FTSK"/>
    <property type="match status" value="1"/>
</dbReference>
<accession>A0AAW8RQH6</accession>
<sequence length="412" mass="46852">MSIWVAMRNHAGLASMIWIAYFAFVIWRLYKRMRNRFSRPRIEEQALQEFIIDNQLFETNADGRMISQIDMAFAEYPTMFSVYVGKNGDRYQRYASGLGEMLQARLMLPLYEVKESGTDVEYRFLKQEIERQQISEMPLQDSSLKIPVYDDYVINLRSNFSSLVSGASGAGKSFYTYFLLTRFISQTVNGKHAKLFIVDPKQSDLYKLAKTSKMPAENYGTSNADAFRIVRAFLAEMNERMATYEQSTAFNTVGVDIGMVPALLVLEEYSSLVASMDSKQKKEFEDMVAVIAQKSRSLSMGILIVMQQPRADSLSSNIREQLQNVVFLGNPSKESAGMLGFPSDLPAVSGKGVGYYSQERSEPKKFEAPIFEGDVFETILPVWQYVANEYGLQAIEEEPAEEPGQVDWNEFL</sequence>
<proteinExistence type="predicted"/>
<dbReference type="Gene3D" id="3.40.50.300">
    <property type="entry name" value="P-loop containing nucleotide triphosphate hydrolases"/>
    <property type="match status" value="1"/>
</dbReference>
<evidence type="ECO:0000313" key="5">
    <source>
        <dbReference type="Proteomes" id="UP001260956"/>
    </source>
</evidence>
<protein>
    <submittedName>
        <fullName evidence="4">FtsK/SpoIIIE domain-containing protein</fullName>
    </submittedName>
</protein>
<evidence type="ECO:0000256" key="1">
    <source>
        <dbReference type="PROSITE-ProRule" id="PRU00289"/>
    </source>
</evidence>
<dbReference type="AlphaFoldDB" id="A0AAW8RQH6"/>
<feature type="transmembrane region" description="Helical" evidence="2">
    <location>
        <begin position="12"/>
        <end position="30"/>
    </location>
</feature>
<dbReference type="RefSeq" id="WP_311813751.1">
    <property type="nucleotide sequence ID" value="NZ_JARPTX010000117.1"/>
</dbReference>
<feature type="domain" description="FtsK" evidence="3">
    <location>
        <begin position="149"/>
        <end position="337"/>
    </location>
</feature>
<organism evidence="4 5">
    <name type="scientific">Enterococcus faecium</name>
    <name type="common">Streptococcus faecium</name>
    <dbReference type="NCBI Taxonomy" id="1352"/>
    <lineage>
        <taxon>Bacteria</taxon>
        <taxon>Bacillati</taxon>
        <taxon>Bacillota</taxon>
        <taxon>Bacilli</taxon>
        <taxon>Lactobacillales</taxon>
        <taxon>Enterococcaceae</taxon>
        <taxon>Enterococcus</taxon>
    </lineage>
</organism>
<comment type="caution">
    <text evidence="4">The sequence shown here is derived from an EMBL/GenBank/DDBJ whole genome shotgun (WGS) entry which is preliminary data.</text>
</comment>
<keyword evidence="1" id="KW-0547">Nucleotide-binding</keyword>
<dbReference type="SUPFAM" id="SSF52540">
    <property type="entry name" value="P-loop containing nucleoside triphosphate hydrolases"/>
    <property type="match status" value="1"/>
</dbReference>
<evidence type="ECO:0000256" key="2">
    <source>
        <dbReference type="SAM" id="Phobius"/>
    </source>
</evidence>